<dbReference type="InterPro" id="IPR029058">
    <property type="entry name" value="AB_hydrolase_fold"/>
</dbReference>
<dbReference type="Proteomes" id="UP000293342">
    <property type="component" value="Unassembled WGS sequence"/>
</dbReference>
<evidence type="ECO:0000313" key="3">
    <source>
        <dbReference type="Proteomes" id="UP000293342"/>
    </source>
</evidence>
<name>A0A4R0J074_9ACTN</name>
<dbReference type="GO" id="GO:0016787">
    <property type="term" value="F:hydrolase activity"/>
    <property type="evidence" value="ECO:0007669"/>
    <property type="project" value="UniProtKB-KW"/>
</dbReference>
<keyword evidence="3" id="KW-1185">Reference proteome</keyword>
<dbReference type="Gene3D" id="3.40.50.1820">
    <property type="entry name" value="alpha/beta hydrolase"/>
    <property type="match status" value="1"/>
</dbReference>
<keyword evidence="2" id="KW-0378">Hydrolase</keyword>
<dbReference type="SUPFAM" id="SSF53474">
    <property type="entry name" value="alpha/beta-Hydrolases"/>
    <property type="match status" value="1"/>
</dbReference>
<dbReference type="RefSeq" id="WP_131518949.1">
    <property type="nucleotide sequence ID" value="NZ_SJKD01000014.1"/>
</dbReference>
<dbReference type="OrthoDB" id="3366509at2"/>
<dbReference type="InterPro" id="IPR000073">
    <property type="entry name" value="AB_hydrolase_1"/>
</dbReference>
<comment type="caution">
    <text evidence="2">The sequence shown here is derived from an EMBL/GenBank/DDBJ whole genome shotgun (WGS) entry which is preliminary data.</text>
</comment>
<sequence length="262" mass="27486">MTGPAVDLVWHPAGATDLVLLAHGGQEHSTAVPHLWRAPILRMWPFALAARTAVPAAAVGLLRYRYRGWNGSAADSAVDLRAVLDELPPVIRRVLLIGHSMGGRAVVAAGNHPRVAGVLALAPWLPEGEPLTGLRPPVTFAHGTDDTITDPRATAAYAERLRAAGTPVTMYALAGEGHAMLRRPTDWNTVVANFTTGALNSTAPALGMDGPPIEPLPQYGAKALLPIAVGSIAVARFRLPVVERFEVHCSAGKSTAAGRDLG</sequence>
<gene>
    <name evidence="2" type="ORF">E0H75_40010</name>
</gene>
<dbReference type="AlphaFoldDB" id="A0A4R0J074"/>
<evidence type="ECO:0000313" key="2">
    <source>
        <dbReference type="EMBL" id="TCC39169.1"/>
    </source>
</evidence>
<accession>A0A4R0J074</accession>
<feature type="domain" description="AB hydrolase-1" evidence="1">
    <location>
        <begin position="19"/>
        <end position="197"/>
    </location>
</feature>
<protein>
    <submittedName>
        <fullName evidence="2">Alpha/beta fold hydrolase</fullName>
    </submittedName>
</protein>
<evidence type="ECO:0000259" key="1">
    <source>
        <dbReference type="Pfam" id="PF12697"/>
    </source>
</evidence>
<dbReference type="Pfam" id="PF12697">
    <property type="entry name" value="Abhydrolase_6"/>
    <property type="match status" value="1"/>
</dbReference>
<proteinExistence type="predicted"/>
<organism evidence="2 3">
    <name type="scientific">Kribbella capetownensis</name>
    <dbReference type="NCBI Taxonomy" id="1572659"/>
    <lineage>
        <taxon>Bacteria</taxon>
        <taxon>Bacillati</taxon>
        <taxon>Actinomycetota</taxon>
        <taxon>Actinomycetes</taxon>
        <taxon>Propionibacteriales</taxon>
        <taxon>Kribbellaceae</taxon>
        <taxon>Kribbella</taxon>
    </lineage>
</organism>
<reference evidence="2 3" key="1">
    <citation type="submission" date="2019-02" db="EMBL/GenBank/DDBJ databases">
        <title>Kribbella capetownensis sp. nov. and Kribbella speibonae sp. nov., isolated from soil.</title>
        <authorList>
            <person name="Curtis S.M."/>
            <person name="Norton I."/>
            <person name="Everest G.J."/>
            <person name="Meyers P.R."/>
        </authorList>
    </citation>
    <scope>NUCLEOTIDE SEQUENCE [LARGE SCALE GENOMIC DNA]</scope>
    <source>
        <strain evidence="2 3">YM53</strain>
    </source>
</reference>
<dbReference type="EMBL" id="SJKD01000014">
    <property type="protein sequence ID" value="TCC39169.1"/>
    <property type="molecule type" value="Genomic_DNA"/>
</dbReference>